<evidence type="ECO:0000256" key="10">
    <source>
        <dbReference type="ARBA" id="ARBA00022741"/>
    </source>
</evidence>
<dbReference type="UniPathway" id="UPA00275">
    <property type="reaction ID" value="UER00399"/>
</dbReference>
<keyword evidence="11 20" id="KW-0378">Hydrolase</keyword>
<keyword evidence="17 20" id="KW-0511">Multifunctional enzyme</keyword>
<dbReference type="CDD" id="cd00641">
    <property type="entry name" value="GTP_cyclohydro2"/>
    <property type="match status" value="1"/>
</dbReference>
<dbReference type="Pfam" id="PF00926">
    <property type="entry name" value="DHBP_synthase"/>
    <property type="match status" value="1"/>
</dbReference>
<evidence type="ECO:0000256" key="2">
    <source>
        <dbReference type="ARBA" id="ARBA00001936"/>
    </source>
</evidence>
<evidence type="ECO:0000256" key="3">
    <source>
        <dbReference type="ARBA" id="ARBA00002284"/>
    </source>
</evidence>
<keyword evidence="13 20" id="KW-0460">Magnesium</keyword>
<gene>
    <name evidence="20" type="primary">ribBA</name>
    <name evidence="22" type="ORF">SCARUB_02819</name>
</gene>
<dbReference type="GO" id="GO:0009231">
    <property type="term" value="P:riboflavin biosynthetic process"/>
    <property type="evidence" value="ECO:0007669"/>
    <property type="project" value="UniProtKB-UniRule"/>
</dbReference>
<feature type="site" description="Essential for DHBP synthase activity" evidence="20">
    <location>
        <position position="163"/>
    </location>
</feature>
<feature type="binding site" evidence="20">
    <location>
        <position position="265"/>
    </location>
    <ligand>
        <name>Zn(2+)</name>
        <dbReference type="ChEBI" id="CHEBI:29105"/>
        <note>catalytic</note>
    </ligand>
</feature>
<feature type="binding site" evidence="20">
    <location>
        <position position="31"/>
    </location>
    <ligand>
        <name>D-ribulose 5-phosphate</name>
        <dbReference type="ChEBI" id="CHEBI:58121"/>
    </ligand>
</feature>
<keyword evidence="15 20" id="KW-0464">Manganese</keyword>
<dbReference type="GO" id="GO:0005525">
    <property type="term" value="F:GTP binding"/>
    <property type="evidence" value="ECO:0007669"/>
    <property type="project" value="UniProtKB-KW"/>
</dbReference>
<comment type="catalytic activity">
    <reaction evidence="19 20">
        <text>GTP + 4 H2O = 2,5-diamino-6-hydroxy-4-(5-phosphoribosylamino)-pyrimidine + formate + 2 phosphate + 3 H(+)</text>
        <dbReference type="Rhea" id="RHEA:23704"/>
        <dbReference type="ChEBI" id="CHEBI:15377"/>
        <dbReference type="ChEBI" id="CHEBI:15378"/>
        <dbReference type="ChEBI" id="CHEBI:15740"/>
        <dbReference type="ChEBI" id="CHEBI:37565"/>
        <dbReference type="ChEBI" id="CHEBI:43474"/>
        <dbReference type="ChEBI" id="CHEBI:58614"/>
        <dbReference type="EC" id="3.5.4.25"/>
    </reaction>
</comment>
<evidence type="ECO:0000256" key="14">
    <source>
        <dbReference type="ARBA" id="ARBA00023134"/>
    </source>
</evidence>
<feature type="binding site" evidence="20">
    <location>
        <begin position="303"/>
        <end position="305"/>
    </location>
    <ligand>
        <name>GTP</name>
        <dbReference type="ChEBI" id="CHEBI:37565"/>
    </ligand>
</feature>
<accession>A0A1E3X8W5</accession>
<organism evidence="22 23">
    <name type="scientific">Candidatus Scalindua rubra</name>
    <dbReference type="NCBI Taxonomy" id="1872076"/>
    <lineage>
        <taxon>Bacteria</taxon>
        <taxon>Pseudomonadati</taxon>
        <taxon>Planctomycetota</taxon>
        <taxon>Candidatus Brocadiia</taxon>
        <taxon>Candidatus Brocadiales</taxon>
        <taxon>Candidatus Scalinduaceae</taxon>
        <taxon>Candidatus Scalindua</taxon>
    </lineage>
</organism>
<comment type="cofactor">
    <cofactor evidence="20">
        <name>Zn(2+)</name>
        <dbReference type="ChEBI" id="CHEBI:29105"/>
    </cofactor>
    <text evidence="20">Binds 1 zinc ion per subunit.</text>
</comment>
<dbReference type="GO" id="GO:0008686">
    <property type="term" value="F:3,4-dihydroxy-2-butanone-4-phosphate synthase activity"/>
    <property type="evidence" value="ECO:0007669"/>
    <property type="project" value="UniProtKB-UniRule"/>
</dbReference>
<feature type="binding site" evidence="20">
    <location>
        <position position="163"/>
    </location>
    <ligand>
        <name>D-ribulose 5-phosphate</name>
        <dbReference type="ChEBI" id="CHEBI:58121"/>
    </ligand>
</feature>
<comment type="pathway">
    <text evidence="4 20">Cofactor biosynthesis; riboflavin biosynthesis; 5-amino-6-(D-ribitylamino)uracil from GTP: step 1/4.</text>
</comment>
<dbReference type="GO" id="GO:0003935">
    <property type="term" value="F:GTP cyclohydrolase II activity"/>
    <property type="evidence" value="ECO:0007669"/>
    <property type="project" value="UniProtKB-UniRule"/>
</dbReference>
<feature type="binding site" evidence="20">
    <location>
        <begin position="260"/>
        <end position="264"/>
    </location>
    <ligand>
        <name>GTP</name>
        <dbReference type="ChEBI" id="CHEBI:37565"/>
    </ligand>
</feature>
<comment type="caution">
    <text evidence="22">The sequence shown here is derived from an EMBL/GenBank/DDBJ whole genome shotgun (WGS) entry which is preliminary data.</text>
</comment>
<keyword evidence="8 20" id="KW-0686">Riboflavin biosynthesis</keyword>
<evidence type="ECO:0000256" key="20">
    <source>
        <dbReference type="HAMAP-Rule" id="MF_01283"/>
    </source>
</evidence>
<comment type="function">
    <text evidence="3 20">Catalyzes the conversion of D-ribulose 5-phosphate to formate and 3,4-dihydroxy-2-butanone 4-phosphate.</text>
</comment>
<dbReference type="GO" id="GO:0030145">
    <property type="term" value="F:manganese ion binding"/>
    <property type="evidence" value="ECO:0007669"/>
    <property type="project" value="UniProtKB-UniRule"/>
</dbReference>
<dbReference type="InterPro" id="IPR032677">
    <property type="entry name" value="GTP_cyclohydro_II"/>
</dbReference>
<dbReference type="NCBIfam" id="TIGR00506">
    <property type="entry name" value="ribB"/>
    <property type="match status" value="1"/>
</dbReference>
<evidence type="ECO:0000256" key="15">
    <source>
        <dbReference type="ARBA" id="ARBA00023211"/>
    </source>
</evidence>
<dbReference type="HAMAP" id="MF_01283">
    <property type="entry name" value="RibBA"/>
    <property type="match status" value="1"/>
</dbReference>
<reference evidence="22 23" key="1">
    <citation type="submission" date="2016-07" db="EMBL/GenBank/DDBJ databases">
        <title>Draft genome of Scalindua rubra, obtained from a brine-seawater interface in the Red Sea, sheds light on salt adaptation in anammox bacteria.</title>
        <authorList>
            <person name="Speth D.R."/>
            <person name="Lagkouvardos I."/>
            <person name="Wang Y."/>
            <person name="Qian P.-Y."/>
            <person name="Dutilh B.E."/>
            <person name="Jetten M.S."/>
        </authorList>
    </citation>
    <scope>NUCLEOTIDE SEQUENCE [LARGE SCALE GENOMIC DNA]</scope>
    <source>
        <strain evidence="22">BSI-1</strain>
    </source>
</reference>
<evidence type="ECO:0000256" key="11">
    <source>
        <dbReference type="ARBA" id="ARBA00022801"/>
    </source>
</evidence>
<evidence type="ECO:0000256" key="6">
    <source>
        <dbReference type="ARBA" id="ARBA00005520"/>
    </source>
</evidence>
<dbReference type="Gene3D" id="3.40.50.10990">
    <property type="entry name" value="GTP cyclohydrolase II"/>
    <property type="match status" value="1"/>
</dbReference>
<comment type="similarity">
    <text evidence="7 20">In the C-terminal section; belongs to the GTP cyclohydrolase II family.</text>
</comment>
<dbReference type="Proteomes" id="UP000094056">
    <property type="component" value="Unassembled WGS sequence"/>
</dbReference>
<comment type="cofactor">
    <cofactor evidence="2">
        <name>Mn(2+)</name>
        <dbReference type="ChEBI" id="CHEBI:29035"/>
    </cofactor>
</comment>
<comment type="catalytic activity">
    <reaction evidence="1 20">
        <text>D-ribulose 5-phosphate = (2S)-2-hydroxy-3-oxobutyl phosphate + formate + H(+)</text>
        <dbReference type="Rhea" id="RHEA:18457"/>
        <dbReference type="ChEBI" id="CHEBI:15378"/>
        <dbReference type="ChEBI" id="CHEBI:15740"/>
        <dbReference type="ChEBI" id="CHEBI:58121"/>
        <dbReference type="ChEBI" id="CHEBI:58830"/>
        <dbReference type="EC" id="4.1.99.12"/>
    </reaction>
</comment>
<feature type="active site" description="Proton acceptor; for GTP cyclohydrolase activity" evidence="20">
    <location>
        <position position="337"/>
    </location>
</feature>
<evidence type="ECO:0000256" key="5">
    <source>
        <dbReference type="ARBA" id="ARBA00004904"/>
    </source>
</evidence>
<feature type="binding site" evidence="20">
    <location>
        <begin position="139"/>
        <end position="143"/>
    </location>
    <ligand>
        <name>D-ribulose 5-phosphate</name>
        <dbReference type="ChEBI" id="CHEBI:58121"/>
    </ligand>
</feature>
<evidence type="ECO:0000313" key="23">
    <source>
        <dbReference type="Proteomes" id="UP000094056"/>
    </source>
</evidence>
<feature type="region of interest" description="GTP cyclohydrolase II" evidence="20">
    <location>
        <begin position="201"/>
        <end position="408"/>
    </location>
</feature>
<feature type="binding site" evidence="20">
    <location>
        <begin position="26"/>
        <end position="27"/>
    </location>
    <ligand>
        <name>D-ribulose 5-phosphate</name>
        <dbReference type="ChEBI" id="CHEBI:58121"/>
    </ligand>
</feature>
<feature type="binding site" evidence="20">
    <location>
        <position position="281"/>
    </location>
    <ligand>
        <name>GTP</name>
        <dbReference type="ChEBI" id="CHEBI:37565"/>
    </ligand>
</feature>
<evidence type="ECO:0000256" key="12">
    <source>
        <dbReference type="ARBA" id="ARBA00022833"/>
    </source>
</evidence>
<dbReference type="HAMAP" id="MF_00179">
    <property type="entry name" value="RibA"/>
    <property type="match status" value="1"/>
</dbReference>
<dbReference type="NCBIfam" id="TIGR00505">
    <property type="entry name" value="ribA"/>
    <property type="match status" value="1"/>
</dbReference>
<dbReference type="SUPFAM" id="SSF142695">
    <property type="entry name" value="RibA-like"/>
    <property type="match status" value="1"/>
</dbReference>
<dbReference type="SUPFAM" id="SSF55821">
    <property type="entry name" value="YrdC/RibB"/>
    <property type="match status" value="1"/>
</dbReference>
<keyword evidence="9 20" id="KW-0479">Metal-binding</keyword>
<dbReference type="PATRIC" id="fig|1872076.5.peg.3333"/>
<dbReference type="GO" id="GO:0008270">
    <property type="term" value="F:zinc ion binding"/>
    <property type="evidence" value="ECO:0007669"/>
    <property type="project" value="UniProtKB-UniRule"/>
</dbReference>
<dbReference type="PANTHER" id="PTHR21327:SF18">
    <property type="entry name" value="3,4-DIHYDROXY-2-BUTANONE 4-PHOSPHATE SYNTHASE"/>
    <property type="match status" value="1"/>
</dbReference>
<feature type="binding site" evidence="20">
    <location>
        <position position="360"/>
    </location>
    <ligand>
        <name>GTP</name>
        <dbReference type="ChEBI" id="CHEBI:37565"/>
    </ligand>
</feature>
<dbReference type="FunFam" id="3.40.50.10990:FF:000001">
    <property type="entry name" value="Riboflavin biosynthesis protein RibBA"/>
    <property type="match status" value="1"/>
</dbReference>
<evidence type="ECO:0000256" key="8">
    <source>
        <dbReference type="ARBA" id="ARBA00022619"/>
    </source>
</evidence>
<keyword evidence="16 20" id="KW-0456">Lyase</keyword>
<evidence type="ECO:0000256" key="1">
    <source>
        <dbReference type="ARBA" id="ARBA00000141"/>
    </source>
</evidence>
<feature type="region of interest" description="DHBP synthase" evidence="20">
    <location>
        <begin position="1"/>
        <end position="200"/>
    </location>
</feature>
<evidence type="ECO:0000256" key="7">
    <source>
        <dbReference type="ARBA" id="ARBA00008976"/>
    </source>
</evidence>
<dbReference type="InterPro" id="IPR036144">
    <property type="entry name" value="RibA-like_sf"/>
</dbReference>
<dbReference type="EC" id="4.1.99.12" evidence="20"/>
<feature type="binding site" evidence="20">
    <location>
        <position position="27"/>
    </location>
    <ligand>
        <name>Mg(2+)</name>
        <dbReference type="ChEBI" id="CHEBI:18420"/>
        <label>2</label>
    </ligand>
</feature>
<keyword evidence="10 20" id="KW-0547">Nucleotide-binding</keyword>
<dbReference type="Gene3D" id="3.90.870.10">
    <property type="entry name" value="DHBP synthase"/>
    <property type="match status" value="1"/>
</dbReference>
<evidence type="ECO:0000256" key="18">
    <source>
        <dbReference type="ARBA" id="ARBA00043932"/>
    </source>
</evidence>
<feature type="binding site" evidence="20">
    <location>
        <position position="278"/>
    </location>
    <ligand>
        <name>Zn(2+)</name>
        <dbReference type="ChEBI" id="CHEBI:29105"/>
        <note>catalytic</note>
    </ligand>
</feature>
<evidence type="ECO:0000256" key="13">
    <source>
        <dbReference type="ARBA" id="ARBA00022842"/>
    </source>
</evidence>
<evidence type="ECO:0000256" key="17">
    <source>
        <dbReference type="ARBA" id="ARBA00023268"/>
    </source>
</evidence>
<dbReference type="FunFam" id="3.90.870.10:FF:000001">
    <property type="entry name" value="Riboflavin biosynthesis protein RibBA"/>
    <property type="match status" value="1"/>
</dbReference>
<sequence length="408" mass="45395">MFNTISEVIEDLKRGKMVIVVDDENRENEGDLTIIAEKITPEIINFMLSNARGIICLTITEEHANRIGATPMVTNNTSNYQTPFTVTIDAKDGITTGVSTKDRVKTILTAISEDCTPHDLVKPGHVFPLMARKGGVLVRTGHTEGAVDLARLAGLKPAAVICEIMNEDGSMSKLPELGKFAEIHNLKICTIADIIKYRYEKEHLVEKRVSVNLPTLYGKFVLHLYRSFVNEYLHLALCLGEIGSLDNSPAPIQTEPVLIRVHDECLTGDIFGSSRCDCGEQLHNALKMIQQEGKGILLYMRQEGRGIGLENKLHAYALQENGFDTVEANKKLGFVADKRDYGIGAQILRDLGVSKMRLLSNNPKKFTALAGYGLEIVERIPIVMKPKEENQQYLRTKREKLGHILESV</sequence>
<protein>
    <recommendedName>
        <fullName evidence="20">Riboflavin biosynthesis protein RibBA</fullName>
    </recommendedName>
    <domain>
        <recommendedName>
            <fullName evidence="20">3,4-dihydroxy-2-butanone 4-phosphate synthase</fullName>
            <shortName evidence="20">DHBP synthase</shortName>
            <ecNumber evidence="20">4.1.99.12</ecNumber>
        </recommendedName>
    </domain>
    <domain>
        <recommendedName>
            <fullName evidence="20">GTP cyclohydrolase-2</fullName>
            <ecNumber evidence="20">3.5.4.25</ecNumber>
        </recommendedName>
        <alternativeName>
            <fullName evidence="20">GTP cyclohydrolase II</fullName>
        </alternativeName>
    </domain>
</protein>
<evidence type="ECO:0000256" key="4">
    <source>
        <dbReference type="ARBA" id="ARBA00004853"/>
    </source>
</evidence>
<dbReference type="PANTHER" id="PTHR21327">
    <property type="entry name" value="GTP CYCLOHYDROLASE II-RELATED"/>
    <property type="match status" value="1"/>
</dbReference>
<comment type="cofactor">
    <cofactor evidence="20">
        <name>Mg(2+)</name>
        <dbReference type="ChEBI" id="CHEBI:18420"/>
    </cofactor>
    <cofactor evidence="20">
        <name>Mn(2+)</name>
        <dbReference type="ChEBI" id="CHEBI:29035"/>
    </cofactor>
    <text evidence="20">Binds 2 divalent metal cations per subunit. Magnesium or manganese.</text>
</comment>
<dbReference type="AlphaFoldDB" id="A0A1E3X8W5"/>
<comment type="similarity">
    <text evidence="6 20">In the N-terminal section; belongs to the DHBP synthase family.</text>
</comment>
<feature type="active site" description="Nucleophile; for GTP cyclohydrolase activity" evidence="20">
    <location>
        <position position="339"/>
    </location>
</feature>
<dbReference type="EMBL" id="MAYW01000079">
    <property type="protein sequence ID" value="ODS32066.1"/>
    <property type="molecule type" value="Genomic_DNA"/>
</dbReference>
<feature type="binding site" evidence="20">
    <location>
        <position position="27"/>
    </location>
    <ligand>
        <name>Mg(2+)</name>
        <dbReference type="ChEBI" id="CHEBI:18420"/>
        <label>1</label>
    </ligand>
</feature>
<dbReference type="InterPro" id="IPR000422">
    <property type="entry name" value="DHBP_synthase_RibB"/>
</dbReference>
<dbReference type="GO" id="GO:0000287">
    <property type="term" value="F:magnesium ion binding"/>
    <property type="evidence" value="ECO:0007669"/>
    <property type="project" value="UniProtKB-UniRule"/>
</dbReference>
<keyword evidence="12 20" id="KW-0862">Zinc</keyword>
<dbReference type="Pfam" id="PF00925">
    <property type="entry name" value="GTP_cyclohydro2"/>
    <property type="match status" value="1"/>
</dbReference>
<dbReference type="InterPro" id="IPR016299">
    <property type="entry name" value="Riboflavin_synth_RibBA"/>
</dbReference>
<evidence type="ECO:0000256" key="9">
    <source>
        <dbReference type="ARBA" id="ARBA00022723"/>
    </source>
</evidence>
<dbReference type="InterPro" id="IPR017945">
    <property type="entry name" value="DHBP_synth_RibB-like_a/b_dom"/>
</dbReference>
<feature type="domain" description="GTP cyclohydrolase II" evidence="21">
    <location>
        <begin position="208"/>
        <end position="381"/>
    </location>
</feature>
<dbReference type="NCBIfam" id="NF006803">
    <property type="entry name" value="PRK09311.1"/>
    <property type="match status" value="1"/>
</dbReference>
<feature type="binding site" evidence="20">
    <location>
        <position position="276"/>
    </location>
    <ligand>
        <name>Zn(2+)</name>
        <dbReference type="ChEBI" id="CHEBI:29105"/>
        <note>catalytic</note>
    </ligand>
</feature>
<evidence type="ECO:0000259" key="21">
    <source>
        <dbReference type="Pfam" id="PF00925"/>
    </source>
</evidence>
<dbReference type="HAMAP" id="MF_00180">
    <property type="entry name" value="RibB"/>
    <property type="match status" value="1"/>
</dbReference>
<feature type="binding site" evidence="20">
    <location>
        <position position="325"/>
    </location>
    <ligand>
        <name>GTP</name>
        <dbReference type="ChEBI" id="CHEBI:37565"/>
    </ligand>
</feature>
<dbReference type="InterPro" id="IPR000926">
    <property type="entry name" value="RibA"/>
</dbReference>
<comment type="function">
    <text evidence="18 20">Catalyzes the conversion of GTP to 2,5-diamino-6-ribosylamino-4(3H)-pyrimidinone 5'-phosphate (DARP), formate and pyrophosphate.</text>
</comment>
<dbReference type="PIRSF" id="PIRSF001259">
    <property type="entry name" value="RibA"/>
    <property type="match status" value="1"/>
</dbReference>
<evidence type="ECO:0000256" key="16">
    <source>
        <dbReference type="ARBA" id="ARBA00023239"/>
    </source>
</evidence>
<dbReference type="EC" id="3.5.4.25" evidence="20"/>
<feature type="site" description="Essential for DHBP synthase activity" evidence="20">
    <location>
        <position position="125"/>
    </location>
</feature>
<dbReference type="GO" id="GO:0005829">
    <property type="term" value="C:cytosol"/>
    <property type="evidence" value="ECO:0007669"/>
    <property type="project" value="TreeGrafter"/>
</dbReference>
<feature type="binding site" evidence="20">
    <location>
        <position position="142"/>
    </location>
    <ligand>
        <name>Mg(2+)</name>
        <dbReference type="ChEBI" id="CHEBI:18420"/>
        <label>2</label>
    </ligand>
</feature>
<dbReference type="NCBIfam" id="NF001591">
    <property type="entry name" value="PRK00393.1"/>
    <property type="match status" value="1"/>
</dbReference>
<evidence type="ECO:0000256" key="19">
    <source>
        <dbReference type="ARBA" id="ARBA00049295"/>
    </source>
</evidence>
<name>A0A1E3X8W5_9BACT</name>
<keyword evidence="14 20" id="KW-0342">GTP-binding</keyword>
<proteinExistence type="inferred from homology"/>
<comment type="pathway">
    <text evidence="5 20">Cofactor biosynthesis; riboflavin biosynthesis; 2-hydroxy-3-oxobutyl phosphate from D-ribulose 5-phosphate: step 1/1.</text>
</comment>
<evidence type="ECO:0000313" key="22">
    <source>
        <dbReference type="EMBL" id="ODS32066.1"/>
    </source>
</evidence>
<feature type="binding site" evidence="20">
    <location>
        <position position="365"/>
    </location>
    <ligand>
        <name>GTP</name>
        <dbReference type="ChEBI" id="CHEBI:37565"/>
    </ligand>
</feature>